<reference evidence="1 2" key="1">
    <citation type="journal article" date="2014" name="Genome Announc.">
        <title>Draft Genome Sequence of the Sulfolobales Archaeon AZ1, Obtained through Metagenomic Analysis of a Mexican Hot Spring.</title>
        <authorList>
            <person name="Servin-Garciduenas L.E."/>
            <person name="Martinez-Romero E."/>
        </authorList>
    </citation>
    <scope>NUCLEOTIDE SEQUENCE [LARGE SCALE GENOMIC DNA]</scope>
    <source>
        <strain evidence="1">AZ1-illumnia</strain>
    </source>
</reference>
<comment type="caution">
    <text evidence="1">The sequence shown here is derived from an EMBL/GenBank/DDBJ whole genome shotgun (WGS) entry which is preliminary data.</text>
</comment>
<sequence length="45" mass="5069">MVDEMEKGEAVKVILGDEATKKDILDWSKKNLTVVEDKQEETSTS</sequence>
<keyword evidence="2" id="KW-1185">Reference proteome</keyword>
<dbReference type="PATRIC" id="fig|1326980.6.peg.801"/>
<evidence type="ECO:0000313" key="2">
    <source>
        <dbReference type="Proteomes" id="UP000054284"/>
    </source>
</evidence>
<protein>
    <submittedName>
        <fullName evidence="1">SirA family protein</fullName>
    </submittedName>
</protein>
<organism evidence="1 2">
    <name type="scientific">Candidatus Aramenus sulfurataquae</name>
    <dbReference type="NCBI Taxonomy" id="1326980"/>
    <lineage>
        <taxon>Archaea</taxon>
        <taxon>Thermoproteota</taxon>
        <taxon>Thermoprotei</taxon>
        <taxon>Sulfolobales</taxon>
        <taxon>Sulfolobaceae</taxon>
        <taxon>Candidatus Aramenus</taxon>
    </lineage>
</organism>
<dbReference type="EMBL" id="ASRH01000003">
    <property type="protein sequence ID" value="EWG07652.1"/>
    <property type="molecule type" value="Genomic_DNA"/>
</dbReference>
<evidence type="ECO:0000313" key="1">
    <source>
        <dbReference type="EMBL" id="EWG07652.1"/>
    </source>
</evidence>
<dbReference type="AlphaFoldDB" id="W7KY72"/>
<accession>W7KY72</accession>
<gene>
    <name evidence="1" type="ORF">ASUL_04059</name>
</gene>
<dbReference type="Proteomes" id="UP000054284">
    <property type="component" value="Unassembled WGS sequence"/>
</dbReference>
<name>W7KY72_9CREN</name>
<proteinExistence type="predicted"/>